<sequence>MYCKDNSKKNFSKTISNIFVTLVSSIVSLLNCCLYLKI</sequence>
<keyword evidence="1" id="KW-1133">Transmembrane helix</keyword>
<accession>A0AAU8MHX8</accession>
<dbReference type="EMBL" id="PP965500">
    <property type="protein sequence ID" value="XCO00637.1"/>
    <property type="molecule type" value="Genomic_DNA"/>
</dbReference>
<evidence type="ECO:0008006" key="3">
    <source>
        <dbReference type="Google" id="ProtNLM"/>
    </source>
</evidence>
<protein>
    <recommendedName>
        <fullName evidence="3">Lipoprotein</fullName>
    </recommendedName>
</protein>
<keyword evidence="1" id="KW-0472">Membrane</keyword>
<name>A0AAU8MHX8_9CAUD</name>
<keyword evidence="1" id="KW-0812">Transmembrane</keyword>
<reference evidence="2" key="1">
    <citation type="submission" date="2024-06" db="EMBL/GenBank/DDBJ databases">
        <title>Intestivirid acquisition increases across infancy in a wild primate population.</title>
        <authorList>
            <person name="Schneider-Creas I.A."/>
            <person name="Moya I.L."/>
            <person name="Chiou K.L."/>
            <person name="Baniel A."/>
            <person name="Azanaw Haile A."/>
            <person name="Kebede F."/>
            <person name="Abebe B."/>
            <person name="Snyder-Mackler N."/>
            <person name="Varsani A."/>
        </authorList>
    </citation>
    <scope>NUCLEOTIDE SEQUENCE</scope>
    <source>
        <strain evidence="2">Int_RNL_2018_0288_CRY</strain>
    </source>
</reference>
<organism evidence="2">
    <name type="scientific">Geladintestivirus 2</name>
    <dbReference type="NCBI Taxonomy" id="3233134"/>
    <lineage>
        <taxon>Viruses</taxon>
        <taxon>Duplodnaviria</taxon>
        <taxon>Heunggongvirae</taxon>
        <taxon>Uroviricota</taxon>
        <taxon>Caudoviricetes</taxon>
        <taxon>Crassvirales</taxon>
    </lineage>
</organism>
<evidence type="ECO:0000313" key="2">
    <source>
        <dbReference type="EMBL" id="XCO00637.1"/>
    </source>
</evidence>
<feature type="transmembrane region" description="Helical" evidence="1">
    <location>
        <begin position="15"/>
        <end position="36"/>
    </location>
</feature>
<proteinExistence type="predicted"/>
<evidence type="ECO:0000256" key="1">
    <source>
        <dbReference type="SAM" id="Phobius"/>
    </source>
</evidence>